<dbReference type="EMBL" id="JAASQR010000004">
    <property type="protein sequence ID" value="NIJ17880.1"/>
    <property type="molecule type" value="Genomic_DNA"/>
</dbReference>
<organism evidence="3 4">
    <name type="scientific">Sphingobium vermicomposti</name>
    <dbReference type="NCBI Taxonomy" id="529005"/>
    <lineage>
        <taxon>Bacteria</taxon>
        <taxon>Pseudomonadati</taxon>
        <taxon>Pseudomonadota</taxon>
        <taxon>Alphaproteobacteria</taxon>
        <taxon>Sphingomonadales</taxon>
        <taxon>Sphingomonadaceae</taxon>
        <taxon>Sphingobium</taxon>
    </lineage>
</organism>
<protein>
    <submittedName>
        <fullName evidence="3">Ectoine hydroxylase-related dioxygenase (Phytanoyl-CoA dioxygenase family)</fullName>
    </submittedName>
</protein>
<dbReference type="SUPFAM" id="SSF51197">
    <property type="entry name" value="Clavaminate synthase-like"/>
    <property type="match status" value="1"/>
</dbReference>
<evidence type="ECO:0000256" key="1">
    <source>
        <dbReference type="ARBA" id="ARBA00001954"/>
    </source>
</evidence>
<keyword evidence="3" id="KW-0223">Dioxygenase</keyword>
<keyword evidence="3" id="KW-0560">Oxidoreductase</keyword>
<dbReference type="InterPro" id="IPR008775">
    <property type="entry name" value="Phytyl_CoA_dOase-like"/>
</dbReference>
<dbReference type="Gene3D" id="2.60.120.620">
    <property type="entry name" value="q2cbj1_9rhob like domain"/>
    <property type="match status" value="1"/>
</dbReference>
<gene>
    <name evidence="3" type="ORF">FHS54_002880</name>
</gene>
<dbReference type="RefSeq" id="WP_167304736.1">
    <property type="nucleotide sequence ID" value="NZ_JAASQR010000004.1"/>
</dbReference>
<dbReference type="PANTHER" id="PTHR20883">
    <property type="entry name" value="PHYTANOYL-COA DIOXYGENASE DOMAIN CONTAINING 1"/>
    <property type="match status" value="1"/>
</dbReference>
<comment type="caution">
    <text evidence="3">The sequence shown here is derived from an EMBL/GenBank/DDBJ whole genome shotgun (WGS) entry which is preliminary data.</text>
</comment>
<dbReference type="PANTHER" id="PTHR20883:SF48">
    <property type="entry name" value="ECTOINE DIOXYGENASE"/>
    <property type="match status" value="1"/>
</dbReference>
<keyword evidence="4" id="KW-1185">Reference proteome</keyword>
<dbReference type="GO" id="GO:0016706">
    <property type="term" value="F:2-oxoglutarate-dependent dioxygenase activity"/>
    <property type="evidence" value="ECO:0007669"/>
    <property type="project" value="UniProtKB-ARBA"/>
</dbReference>
<evidence type="ECO:0000313" key="3">
    <source>
        <dbReference type="EMBL" id="NIJ17880.1"/>
    </source>
</evidence>
<dbReference type="Proteomes" id="UP000576821">
    <property type="component" value="Unassembled WGS sequence"/>
</dbReference>
<evidence type="ECO:0000313" key="4">
    <source>
        <dbReference type="Proteomes" id="UP000576821"/>
    </source>
</evidence>
<proteinExistence type="predicted"/>
<sequence>MAEVGTYHEVAKNMDTADRRPVKPLTFDGPLPKPTEDPGQLRKDLARAGYAIAANVFSGQKAREMRDFVVAAITEEEQTNESSVRGFYTDNDDLNRRLFGPQLMNRHEFFRDLVEHPLPLQFTKEMLGPQTLNESYLVQSYGVNMTRPGSLAQGIHRDRSGAMPLSAGVMQTRFIWCLDDFDEENGATRVVPGSHLDTEPQDWGLHYESVPAEAPAGSVVIYDDLLLHGAGANKSKDRVRAGAIIGYCPPWWKPSINFPMAMNPAALEGSSVRLRQLLGYSSTSVGFEYPWEFAPPEVRALIVPPAMDW</sequence>
<comment type="cofactor">
    <cofactor evidence="1">
        <name>Fe(2+)</name>
        <dbReference type="ChEBI" id="CHEBI:29033"/>
    </cofactor>
</comment>
<accession>A0A846MB67</accession>
<name>A0A846MB67_9SPHN</name>
<feature type="region of interest" description="Disordered" evidence="2">
    <location>
        <begin position="1"/>
        <end position="40"/>
    </location>
</feature>
<evidence type="ECO:0000256" key="2">
    <source>
        <dbReference type="SAM" id="MobiDB-lite"/>
    </source>
</evidence>
<reference evidence="3 4" key="1">
    <citation type="submission" date="2020-03" db="EMBL/GenBank/DDBJ databases">
        <title>Genomic Encyclopedia of Type Strains, Phase IV (KMG-IV): sequencing the most valuable type-strain genomes for metagenomic binning, comparative biology and taxonomic classification.</title>
        <authorList>
            <person name="Goeker M."/>
        </authorList>
    </citation>
    <scope>NUCLEOTIDE SEQUENCE [LARGE SCALE GENOMIC DNA]</scope>
    <source>
        <strain evidence="3 4">DSM 21299</strain>
    </source>
</reference>
<dbReference type="Pfam" id="PF05721">
    <property type="entry name" value="PhyH"/>
    <property type="match status" value="1"/>
</dbReference>
<dbReference type="AlphaFoldDB" id="A0A846MB67"/>
<feature type="compositionally biased region" description="Basic and acidic residues" evidence="2">
    <location>
        <begin position="9"/>
        <end position="21"/>
    </location>
</feature>
<dbReference type="GO" id="GO:0005506">
    <property type="term" value="F:iron ion binding"/>
    <property type="evidence" value="ECO:0007669"/>
    <property type="project" value="UniProtKB-ARBA"/>
</dbReference>